<proteinExistence type="predicted"/>
<evidence type="ECO:0000313" key="1">
    <source>
        <dbReference type="EMBL" id="JAE14585.1"/>
    </source>
</evidence>
<organism evidence="1">
    <name type="scientific">Arundo donax</name>
    <name type="common">Giant reed</name>
    <name type="synonym">Donax arundinaceus</name>
    <dbReference type="NCBI Taxonomy" id="35708"/>
    <lineage>
        <taxon>Eukaryota</taxon>
        <taxon>Viridiplantae</taxon>
        <taxon>Streptophyta</taxon>
        <taxon>Embryophyta</taxon>
        <taxon>Tracheophyta</taxon>
        <taxon>Spermatophyta</taxon>
        <taxon>Magnoliopsida</taxon>
        <taxon>Liliopsida</taxon>
        <taxon>Poales</taxon>
        <taxon>Poaceae</taxon>
        <taxon>PACMAD clade</taxon>
        <taxon>Arundinoideae</taxon>
        <taxon>Arundineae</taxon>
        <taxon>Arundo</taxon>
    </lineage>
</organism>
<sequence length="35" mass="4071">MCKLRSSFFRMCKLVLETEFYMCGLPLHQGTASKN</sequence>
<accession>A0A0A9FP50</accession>
<reference evidence="1" key="2">
    <citation type="journal article" date="2015" name="Data Brief">
        <title>Shoot transcriptome of the giant reed, Arundo donax.</title>
        <authorList>
            <person name="Barrero R.A."/>
            <person name="Guerrero F.D."/>
            <person name="Moolhuijzen P."/>
            <person name="Goolsby J.A."/>
            <person name="Tidwell J."/>
            <person name="Bellgard S.E."/>
            <person name="Bellgard M.I."/>
        </authorList>
    </citation>
    <scope>NUCLEOTIDE SEQUENCE</scope>
    <source>
        <tissue evidence="1">Shoot tissue taken approximately 20 cm above the soil surface</tissue>
    </source>
</reference>
<dbReference type="AlphaFoldDB" id="A0A0A9FP50"/>
<name>A0A0A9FP50_ARUDO</name>
<protein>
    <submittedName>
        <fullName evidence="1">Uncharacterized protein</fullName>
    </submittedName>
</protein>
<reference evidence="1" key="1">
    <citation type="submission" date="2014-09" db="EMBL/GenBank/DDBJ databases">
        <authorList>
            <person name="Magalhaes I.L.F."/>
            <person name="Oliveira U."/>
            <person name="Santos F.R."/>
            <person name="Vidigal T.H.D.A."/>
            <person name="Brescovit A.D."/>
            <person name="Santos A.J."/>
        </authorList>
    </citation>
    <scope>NUCLEOTIDE SEQUENCE</scope>
    <source>
        <tissue evidence="1">Shoot tissue taken approximately 20 cm above the soil surface</tissue>
    </source>
</reference>
<dbReference type="EMBL" id="GBRH01183311">
    <property type="protein sequence ID" value="JAE14585.1"/>
    <property type="molecule type" value="Transcribed_RNA"/>
</dbReference>